<dbReference type="InterPro" id="IPR000477">
    <property type="entry name" value="RT_dom"/>
</dbReference>
<feature type="domain" description="Ig-like" evidence="2">
    <location>
        <begin position="564"/>
        <end position="652"/>
    </location>
</feature>
<dbReference type="Pfam" id="PF13895">
    <property type="entry name" value="Ig_2"/>
    <property type="match status" value="1"/>
</dbReference>
<evidence type="ECO:0000256" key="1">
    <source>
        <dbReference type="SAM" id="Phobius"/>
    </source>
</evidence>
<dbReference type="SUPFAM" id="SSF56672">
    <property type="entry name" value="DNA/RNA polymerases"/>
    <property type="match status" value="1"/>
</dbReference>
<comment type="caution">
    <text evidence="3">The sequence shown here is derived from an EMBL/GenBank/DDBJ whole genome shotgun (WGS) entry which is preliminary data.</text>
</comment>
<dbReference type="CDD" id="cd09275">
    <property type="entry name" value="RNase_HI_RT_DIRS1"/>
    <property type="match status" value="1"/>
</dbReference>
<dbReference type="SUPFAM" id="SSF48726">
    <property type="entry name" value="Immunoglobulin"/>
    <property type="match status" value="3"/>
</dbReference>
<dbReference type="InterPro" id="IPR052055">
    <property type="entry name" value="Hepadnavirus_pol/RT"/>
</dbReference>
<dbReference type="Proteomes" id="UP000596742">
    <property type="component" value="Unassembled WGS sequence"/>
</dbReference>
<protein>
    <recommendedName>
        <fullName evidence="2">Ig-like domain-containing protein</fullName>
    </recommendedName>
</protein>
<dbReference type="GO" id="GO:0006259">
    <property type="term" value="P:DNA metabolic process"/>
    <property type="evidence" value="ECO:0007669"/>
    <property type="project" value="UniProtKB-ARBA"/>
</dbReference>
<reference evidence="3" key="1">
    <citation type="submission" date="2018-11" db="EMBL/GenBank/DDBJ databases">
        <authorList>
            <person name="Alioto T."/>
            <person name="Alioto T."/>
        </authorList>
    </citation>
    <scope>NUCLEOTIDE SEQUENCE</scope>
</reference>
<dbReference type="PANTHER" id="PTHR33050:SF7">
    <property type="entry name" value="RIBONUCLEASE H"/>
    <property type="match status" value="1"/>
</dbReference>
<keyword evidence="1" id="KW-1133">Transmembrane helix</keyword>
<dbReference type="InterPro" id="IPR043502">
    <property type="entry name" value="DNA/RNA_pol_sf"/>
</dbReference>
<keyword evidence="4" id="KW-1185">Reference proteome</keyword>
<evidence type="ECO:0000313" key="4">
    <source>
        <dbReference type="Proteomes" id="UP000596742"/>
    </source>
</evidence>
<feature type="transmembrane region" description="Helical" evidence="1">
    <location>
        <begin position="872"/>
        <end position="895"/>
    </location>
</feature>
<dbReference type="Gene3D" id="3.10.10.10">
    <property type="entry name" value="HIV Type 1 Reverse Transcriptase, subunit A, domain 1"/>
    <property type="match status" value="1"/>
</dbReference>
<dbReference type="Pfam" id="PF07679">
    <property type="entry name" value="I-set"/>
    <property type="match status" value="1"/>
</dbReference>
<dbReference type="InterPro" id="IPR007110">
    <property type="entry name" value="Ig-like_dom"/>
</dbReference>
<sequence length="948" mass="105884">MKGGLIREVSSRPHVVNPLTVSTAKNKHRLILDLRHVNKQVVDSKIKFEDWKVVKQYLSSNCFGFVFDKKSGYHHIDIFNEHQKYLGFSWKLGGVTKFFVFTVLPFGLKSSGYIFTKVVRPLVKHWRKKGIKVVVYLDDGFGLADNENTCKMHSDLVKSDLIASGFVPNRDKCHWTPTQKLEWLGFIWNLDICKLNIPDRKKNDLIELVNIILNSSCKVKVRLLAKAAGKIISFTPALGHITQIMSRDASNTGAAGYIDNLKQIMHKSWSDDEKLKSSTWREVKAIELSILSFARLLKHCTVSFYTDNQNAVTIVHKGSKVPELQSLALSIYDCCRKNDITIFVNWIPREQNEQADMLSRIVDIDDWRISDEFFTFLNDLWGPFSVDSIKWAHRIAGVTDPSESELVKSILEGAKRILSRPKKKKEPVDSNSMIKLFDKYQDLQTIYSLNVSISGYPFIEPGVPYNVSCTVDEYENNRRTSFFARTADTYLKETTVWYYKQYGCFQFMSPVSIPCINASCACDENGLTTHWTYDTPSHLPTPVMFTCFSSNNESRIANSDMLVPTILLGPGSSLQFEPSTNSLTKMKGEQLGPFTCSATCNPPCQYKWTKQDKLIINGGHLIITSLSVEDHGLFICTATNAIGGSQKKKSGCNNSPDADCRPVFGPGSSLKFDPSAISLTKTKGEQLGPINCVATCNPPCQYTWTKPNKTTIKGGQLVVTLLSIGDHGEFICSASNIIGESQNKSLDVTVNFKPVLDHTRPYSPPYVSAAENNSLHLQLTINANPPPTIEWTFKAEADWNSCNFITIVSNTTTNGFLTSSSILIDDIQSDIFGEYTFSANNTVGTLFRRFVVMKEANVSQVKCPITKENTGMFLAGIVTLVVGLTSLMAAVVFVVRNGLKNKALNSLNINNYEECGRTAEAHTYSSVDKKESGEKIALEGPPNLVHQH</sequence>
<dbReference type="InterPro" id="IPR013098">
    <property type="entry name" value="Ig_I-set"/>
</dbReference>
<dbReference type="Gene3D" id="3.30.420.10">
    <property type="entry name" value="Ribonuclease H-like superfamily/Ribonuclease H"/>
    <property type="match status" value="1"/>
</dbReference>
<dbReference type="Pfam" id="PF00078">
    <property type="entry name" value="RVT_1"/>
    <property type="match status" value="1"/>
</dbReference>
<dbReference type="PANTHER" id="PTHR33050">
    <property type="entry name" value="REVERSE TRANSCRIPTASE DOMAIN-CONTAINING PROTEIN"/>
    <property type="match status" value="1"/>
</dbReference>
<keyword evidence="1" id="KW-0812">Transmembrane</keyword>
<dbReference type="InterPro" id="IPR036179">
    <property type="entry name" value="Ig-like_dom_sf"/>
</dbReference>
<dbReference type="AlphaFoldDB" id="A0A8B6H9S9"/>
<feature type="domain" description="Ig-like" evidence="2">
    <location>
        <begin position="674"/>
        <end position="749"/>
    </location>
</feature>
<accession>A0A8B6H9S9</accession>
<organism evidence="3 4">
    <name type="scientific">Mytilus galloprovincialis</name>
    <name type="common">Mediterranean mussel</name>
    <dbReference type="NCBI Taxonomy" id="29158"/>
    <lineage>
        <taxon>Eukaryota</taxon>
        <taxon>Metazoa</taxon>
        <taxon>Spiralia</taxon>
        <taxon>Lophotrochozoa</taxon>
        <taxon>Mollusca</taxon>
        <taxon>Bivalvia</taxon>
        <taxon>Autobranchia</taxon>
        <taxon>Pteriomorphia</taxon>
        <taxon>Mytilida</taxon>
        <taxon>Mytiloidea</taxon>
        <taxon>Mytilidae</taxon>
        <taxon>Mytilinae</taxon>
        <taxon>Mytilus</taxon>
    </lineage>
</organism>
<dbReference type="InterPro" id="IPR003599">
    <property type="entry name" value="Ig_sub"/>
</dbReference>
<dbReference type="Gene3D" id="2.60.40.10">
    <property type="entry name" value="Immunoglobulins"/>
    <property type="match status" value="3"/>
</dbReference>
<dbReference type="SMART" id="SM00409">
    <property type="entry name" value="IG"/>
    <property type="match status" value="3"/>
</dbReference>
<dbReference type="CDD" id="cd00096">
    <property type="entry name" value="Ig"/>
    <property type="match status" value="2"/>
</dbReference>
<dbReference type="InterPro" id="IPR013783">
    <property type="entry name" value="Ig-like_fold"/>
</dbReference>
<evidence type="ECO:0000313" key="3">
    <source>
        <dbReference type="EMBL" id="VDI75881.1"/>
    </source>
</evidence>
<dbReference type="GO" id="GO:0003676">
    <property type="term" value="F:nucleic acid binding"/>
    <property type="evidence" value="ECO:0007669"/>
    <property type="project" value="InterPro"/>
</dbReference>
<dbReference type="Gene3D" id="3.30.70.270">
    <property type="match status" value="1"/>
</dbReference>
<dbReference type="InterPro" id="IPR043128">
    <property type="entry name" value="Rev_trsase/Diguanyl_cyclase"/>
</dbReference>
<dbReference type="PROSITE" id="PS50835">
    <property type="entry name" value="IG_LIKE"/>
    <property type="match status" value="2"/>
</dbReference>
<gene>
    <name evidence="3" type="ORF">MGAL_10B074529</name>
</gene>
<dbReference type="InterPro" id="IPR036397">
    <property type="entry name" value="RNaseH_sf"/>
</dbReference>
<evidence type="ECO:0000259" key="2">
    <source>
        <dbReference type="PROSITE" id="PS50835"/>
    </source>
</evidence>
<dbReference type="CDD" id="cd03714">
    <property type="entry name" value="RT_DIRS1"/>
    <property type="match status" value="1"/>
</dbReference>
<dbReference type="EMBL" id="UYJE01009702">
    <property type="protein sequence ID" value="VDI75881.1"/>
    <property type="molecule type" value="Genomic_DNA"/>
</dbReference>
<proteinExistence type="predicted"/>
<dbReference type="OrthoDB" id="6158319at2759"/>
<name>A0A8B6H9S9_MYTGA</name>
<keyword evidence="1" id="KW-0472">Membrane</keyword>